<protein>
    <submittedName>
        <fullName evidence="1">Uncharacterized protein</fullName>
    </submittedName>
</protein>
<dbReference type="Proteomes" id="UP000823775">
    <property type="component" value="Unassembled WGS sequence"/>
</dbReference>
<proteinExistence type="predicted"/>
<accession>A0ABS8WPQ9</accession>
<name>A0ABS8WPQ9_DATST</name>
<comment type="caution">
    <text evidence="1">The sequence shown here is derived from an EMBL/GenBank/DDBJ whole genome shotgun (WGS) entry which is preliminary data.</text>
</comment>
<dbReference type="EMBL" id="JACEIK010008615">
    <property type="protein sequence ID" value="MCE3051475.1"/>
    <property type="molecule type" value="Genomic_DNA"/>
</dbReference>
<sequence>MSFFYKAQPRHRFIVPSPQIGLLQMKMQVDDPYCCLRETQKTLETGSHLFSDCSLTPYVTIELMLWTDTQNPEGYEYS</sequence>
<keyword evidence="2" id="KW-1185">Reference proteome</keyword>
<evidence type="ECO:0000313" key="2">
    <source>
        <dbReference type="Proteomes" id="UP000823775"/>
    </source>
</evidence>
<organism evidence="1 2">
    <name type="scientific">Datura stramonium</name>
    <name type="common">Jimsonweed</name>
    <name type="synonym">Common thornapple</name>
    <dbReference type="NCBI Taxonomy" id="4076"/>
    <lineage>
        <taxon>Eukaryota</taxon>
        <taxon>Viridiplantae</taxon>
        <taxon>Streptophyta</taxon>
        <taxon>Embryophyta</taxon>
        <taxon>Tracheophyta</taxon>
        <taxon>Spermatophyta</taxon>
        <taxon>Magnoliopsida</taxon>
        <taxon>eudicotyledons</taxon>
        <taxon>Gunneridae</taxon>
        <taxon>Pentapetalae</taxon>
        <taxon>asterids</taxon>
        <taxon>lamiids</taxon>
        <taxon>Solanales</taxon>
        <taxon>Solanaceae</taxon>
        <taxon>Solanoideae</taxon>
        <taxon>Datureae</taxon>
        <taxon>Datura</taxon>
    </lineage>
</organism>
<reference evidence="1 2" key="1">
    <citation type="journal article" date="2021" name="BMC Genomics">
        <title>Datura genome reveals duplications of psychoactive alkaloid biosynthetic genes and high mutation rate following tissue culture.</title>
        <authorList>
            <person name="Rajewski A."/>
            <person name="Carter-House D."/>
            <person name="Stajich J."/>
            <person name="Litt A."/>
        </authorList>
    </citation>
    <scope>NUCLEOTIDE SEQUENCE [LARGE SCALE GENOMIC DNA]</scope>
    <source>
        <strain evidence="1">AR-01</strain>
    </source>
</reference>
<gene>
    <name evidence="1" type="ORF">HAX54_049940</name>
</gene>
<evidence type="ECO:0000313" key="1">
    <source>
        <dbReference type="EMBL" id="MCE3051475.1"/>
    </source>
</evidence>